<evidence type="ECO:0000256" key="8">
    <source>
        <dbReference type="ARBA" id="ARBA00023170"/>
    </source>
</evidence>
<dbReference type="InterPro" id="IPR000276">
    <property type="entry name" value="GPCR_Rhodpsn"/>
</dbReference>
<dbReference type="PANTHER" id="PTHR24248:SF125">
    <property type="entry name" value="DOPAMINE D2-LIKE RECEPTOR"/>
    <property type="match status" value="1"/>
</dbReference>
<keyword evidence="8 10" id="KW-0675">Receptor</keyword>
<evidence type="ECO:0000256" key="6">
    <source>
        <dbReference type="ARBA" id="ARBA00023136"/>
    </source>
</evidence>
<evidence type="ECO:0000256" key="9">
    <source>
        <dbReference type="ARBA" id="ARBA00023224"/>
    </source>
</evidence>
<dbReference type="AlphaFoldDB" id="A0AA85J3H2"/>
<dbReference type="GO" id="GO:0045202">
    <property type="term" value="C:synapse"/>
    <property type="evidence" value="ECO:0007669"/>
    <property type="project" value="GOC"/>
</dbReference>
<dbReference type="InterPro" id="IPR017452">
    <property type="entry name" value="GPCR_Rhodpsn_7TM"/>
</dbReference>
<keyword evidence="4 12" id="KW-1133">Transmembrane helix</keyword>
<protein>
    <recommendedName>
        <fullName evidence="13">G-protein coupled receptors family 1 profile domain-containing protein</fullName>
    </recommendedName>
</protein>
<dbReference type="GO" id="GO:0005886">
    <property type="term" value="C:plasma membrane"/>
    <property type="evidence" value="ECO:0007669"/>
    <property type="project" value="UniProtKB-SubCell"/>
</dbReference>
<reference evidence="15" key="2">
    <citation type="submission" date="2023-11" db="UniProtKB">
        <authorList>
            <consortium name="WormBaseParasite"/>
        </authorList>
    </citation>
    <scope>IDENTIFICATION</scope>
</reference>
<evidence type="ECO:0000256" key="10">
    <source>
        <dbReference type="RuleBase" id="RU000688"/>
    </source>
</evidence>
<evidence type="ECO:0000256" key="5">
    <source>
        <dbReference type="ARBA" id="ARBA00023040"/>
    </source>
</evidence>
<dbReference type="WBParaSite" id="TREG1_130350.2">
    <property type="protein sequence ID" value="TREG1_130350.2"/>
    <property type="gene ID" value="TREG1_130350"/>
</dbReference>
<dbReference type="PANTHER" id="PTHR24248">
    <property type="entry name" value="ADRENERGIC RECEPTOR-RELATED G-PROTEIN COUPLED RECEPTOR"/>
    <property type="match status" value="1"/>
</dbReference>
<organism evidence="14 15">
    <name type="scientific">Trichobilharzia regenti</name>
    <name type="common">Nasal bird schistosome</name>
    <dbReference type="NCBI Taxonomy" id="157069"/>
    <lineage>
        <taxon>Eukaryota</taxon>
        <taxon>Metazoa</taxon>
        <taxon>Spiralia</taxon>
        <taxon>Lophotrochozoa</taxon>
        <taxon>Platyhelminthes</taxon>
        <taxon>Trematoda</taxon>
        <taxon>Digenea</taxon>
        <taxon>Strigeidida</taxon>
        <taxon>Schistosomatoidea</taxon>
        <taxon>Schistosomatidae</taxon>
        <taxon>Trichobilharzia</taxon>
    </lineage>
</organism>
<keyword evidence="14" id="KW-1185">Reference proteome</keyword>
<dbReference type="Pfam" id="PF00001">
    <property type="entry name" value="7tm_1"/>
    <property type="match status" value="2"/>
</dbReference>
<dbReference type="GO" id="GO:0001591">
    <property type="term" value="F:dopamine neurotransmitter receptor activity, coupled via Gi/Go"/>
    <property type="evidence" value="ECO:0007669"/>
    <property type="project" value="TreeGrafter"/>
</dbReference>
<comment type="subcellular location">
    <subcellularLocation>
        <location evidence="1">Cell membrane</location>
        <topology evidence="1">Multi-pass membrane protein</topology>
    </subcellularLocation>
</comment>
<sequence length="1011" mass="115198">MSMRGTNPVTTNINTTITNNTFDNDTRNNTTLNDHLLHLDRRYWCLCLMIFSIATLFGNSLVVLSVIRERSLRNATNWFIVSLAIADISLAILVMPLATWLEVVNGYWVFGTIICDIFIMFDVLFCTASILNLVAICLDRYLAVTKPIVYAKHNNMRRVQISIALVWIVSFLIAIPLVCGLNINTYNDPTICQSFNALYIICSSLGSFYLPAIILIVVYQRIFALIKQRHKSLRLTQTSIHHPQQATPTPSHHQQNKSQFRQHQQQPRQQSSLKQPQELEQFDKQFNDSSTIQLSDITSSNKEQNNLKIKDKIHSKNNSDQEIILLENKYPTLTTPTTTATTMITPTGIDKKDPLHLITNDYNCIISSFTQSDHEFIEEEKYHEEEEGINENLFDDIHFEGPRLDIPSPNLNYNLDRYILPCNQTTSIDYLKVTNQNSVPITLAATTTLSSVDNRYNDSLILPERIDLKILKSFDSPKYIRCSSSRSSASASSLCSPFAIEDYNEITFTCCHLEHYDSVSTQNTPSRSSVGKECIVEHGEVKDHPEEEQSLPNLTVHMPTDNSQLSVQTLNTPCSMIQCSANYNNNINNNNNLSNLHRSSCQHQIPFKSSNIINLFTLPRIKTCLNCTDTRSSSISSSDVEYSWPQISECIRQSSGDDVQVANDSAENYLCTTTIIDSDTEEDDYVDDEEEDYDEDIDEGLLFTDENTTICELCQNEISSKSFCIYMSNELCNCIDYRNESIVFQYRCQPNENFCQQYTNHTPNGDVYKTDINHHNNICPTRSVKVKQIKSNLSQKKKFNFHIEFCKYLSLFNDKFKQGNQIIARNLNRARKSNCFKSQHLNKQYNNNINNNSSQKILNTSNKSSRANFSSIKMDNQKTDFLTIDPSPTSPVDLDSCSGKSTRKQCHNNSPKYTSTRNKNVLSHKEKKATKTLAIVLGVFLACWLPFFSINVSLGLCIYLGPDQYGFCEMAGSLMSSCTWLGYVNSALNPVIYTIFNLEFRNAFKKLLHIN</sequence>
<feature type="domain" description="G-protein coupled receptors family 1 profile" evidence="13">
    <location>
        <begin position="58"/>
        <end position="993"/>
    </location>
</feature>
<feature type="region of interest" description="Disordered" evidence="11">
    <location>
        <begin position="880"/>
        <end position="919"/>
    </location>
</feature>
<feature type="transmembrane region" description="Helical" evidence="12">
    <location>
        <begin position="198"/>
        <end position="219"/>
    </location>
</feature>
<dbReference type="PROSITE" id="PS00237">
    <property type="entry name" value="G_PROTEIN_RECEP_F1_1"/>
    <property type="match status" value="1"/>
</dbReference>
<evidence type="ECO:0000259" key="13">
    <source>
        <dbReference type="PROSITE" id="PS50262"/>
    </source>
</evidence>
<evidence type="ECO:0000256" key="4">
    <source>
        <dbReference type="ARBA" id="ARBA00022989"/>
    </source>
</evidence>
<evidence type="ECO:0000256" key="1">
    <source>
        <dbReference type="ARBA" id="ARBA00004651"/>
    </source>
</evidence>
<name>A0AA85J3H2_TRIRE</name>
<evidence type="ECO:0000313" key="14">
    <source>
        <dbReference type="Proteomes" id="UP000050795"/>
    </source>
</evidence>
<keyword evidence="3 10" id="KW-0812">Transmembrane</keyword>
<comment type="similarity">
    <text evidence="10">Belongs to the G-protein coupled receptor 1 family.</text>
</comment>
<dbReference type="PRINTS" id="PR00237">
    <property type="entry name" value="GPCRRHODOPSN"/>
</dbReference>
<dbReference type="PROSITE" id="PS50262">
    <property type="entry name" value="G_PROTEIN_RECEP_F1_2"/>
    <property type="match status" value="1"/>
</dbReference>
<evidence type="ECO:0000256" key="11">
    <source>
        <dbReference type="SAM" id="MobiDB-lite"/>
    </source>
</evidence>
<feature type="compositionally biased region" description="Polar residues" evidence="11">
    <location>
        <begin position="239"/>
        <end position="253"/>
    </location>
</feature>
<evidence type="ECO:0000256" key="12">
    <source>
        <dbReference type="SAM" id="Phobius"/>
    </source>
</evidence>
<keyword evidence="9 10" id="KW-0807">Transducer</keyword>
<evidence type="ECO:0000256" key="2">
    <source>
        <dbReference type="ARBA" id="ARBA00022475"/>
    </source>
</evidence>
<feature type="transmembrane region" description="Helical" evidence="12">
    <location>
        <begin position="79"/>
        <end position="101"/>
    </location>
</feature>
<feature type="transmembrane region" description="Helical" evidence="12">
    <location>
        <begin position="107"/>
        <end position="138"/>
    </location>
</feature>
<feature type="compositionally biased region" description="Low complexity" evidence="11">
    <location>
        <begin position="257"/>
        <end position="276"/>
    </location>
</feature>
<dbReference type="GO" id="GO:0004930">
    <property type="term" value="F:G protein-coupled receptor activity"/>
    <property type="evidence" value="ECO:0007669"/>
    <property type="project" value="UniProtKB-KW"/>
</dbReference>
<feature type="compositionally biased region" description="Polar residues" evidence="11">
    <location>
        <begin position="907"/>
        <end position="919"/>
    </location>
</feature>
<evidence type="ECO:0000256" key="7">
    <source>
        <dbReference type="ARBA" id="ARBA00023157"/>
    </source>
</evidence>
<accession>A0AA85J3H2</accession>
<feature type="transmembrane region" description="Helical" evidence="12">
    <location>
        <begin position="933"/>
        <end position="961"/>
    </location>
</feature>
<dbReference type="SUPFAM" id="SSF81321">
    <property type="entry name" value="Family A G protein-coupled receptor-like"/>
    <property type="match status" value="2"/>
</dbReference>
<proteinExistence type="inferred from homology"/>
<feature type="transmembrane region" description="Helical" evidence="12">
    <location>
        <begin position="981"/>
        <end position="1000"/>
    </location>
</feature>
<keyword evidence="7" id="KW-1015">Disulfide bond</keyword>
<dbReference type="Gene3D" id="1.20.1070.10">
    <property type="entry name" value="Rhodopsin 7-helix transmembrane proteins"/>
    <property type="match status" value="2"/>
</dbReference>
<keyword evidence="5 10" id="KW-0297">G-protein coupled receptor</keyword>
<keyword evidence="2" id="KW-1003">Cell membrane</keyword>
<evidence type="ECO:0000256" key="3">
    <source>
        <dbReference type="ARBA" id="ARBA00022692"/>
    </source>
</evidence>
<dbReference type="Proteomes" id="UP000050795">
    <property type="component" value="Unassembled WGS sequence"/>
</dbReference>
<evidence type="ECO:0000313" key="15">
    <source>
        <dbReference type="WBParaSite" id="TREG1_130350.2"/>
    </source>
</evidence>
<reference evidence="14" key="1">
    <citation type="submission" date="2022-06" db="EMBL/GenBank/DDBJ databases">
        <authorList>
            <person name="Berger JAMES D."/>
            <person name="Berger JAMES D."/>
        </authorList>
    </citation>
    <scope>NUCLEOTIDE SEQUENCE [LARGE SCALE GENOMIC DNA]</scope>
</reference>
<feature type="transmembrane region" description="Helical" evidence="12">
    <location>
        <begin position="159"/>
        <end position="178"/>
    </location>
</feature>
<feature type="region of interest" description="Disordered" evidence="11">
    <location>
        <begin position="239"/>
        <end position="276"/>
    </location>
</feature>
<keyword evidence="6 12" id="KW-0472">Membrane</keyword>
<feature type="transmembrane region" description="Helical" evidence="12">
    <location>
        <begin position="43"/>
        <end position="67"/>
    </location>
</feature>